<dbReference type="EMBL" id="CADCUR010000125">
    <property type="protein sequence ID" value="CAA9399650.1"/>
    <property type="molecule type" value="Genomic_DNA"/>
</dbReference>
<feature type="compositionally biased region" description="Low complexity" evidence="1">
    <location>
        <begin position="220"/>
        <end position="259"/>
    </location>
</feature>
<sequence length="271" mass="28181">MIKRPGGELASRPLHFIWIADSSGSMEQDGKIQSLNTAIREAVPHMKKVAEDNPNAQVLVRAVKFSNGAQWHISQPTPVADFGWTDLSAEGETDMGKALELVAEQLKMPPMSDRALPPVLVLVSDGQPTDDFDAGLKALMDQPWGKKAVRIAISIGKDVDTEVLQKFIGNSELKPLAANSPEALVRHIKWASTAVLKSASSPAAGAEVPAGTDTANVPIPTVAPAPDAGAATATTGGTQNAGTSNTAAPPTGTPAGSAGDPNDQNTVDDVW</sequence>
<dbReference type="Gene3D" id="3.40.50.410">
    <property type="entry name" value="von Willebrand factor, type A domain"/>
    <property type="match status" value="1"/>
</dbReference>
<name>A0A6J4P345_9BACT</name>
<dbReference type="Pfam" id="PF00092">
    <property type="entry name" value="VWA"/>
    <property type="match status" value="1"/>
</dbReference>
<dbReference type="AlphaFoldDB" id="A0A6J4P345"/>
<evidence type="ECO:0000259" key="2">
    <source>
        <dbReference type="PROSITE" id="PS50234"/>
    </source>
</evidence>
<organism evidence="3">
    <name type="scientific">uncultured Pyrinomonadaceae bacterium</name>
    <dbReference type="NCBI Taxonomy" id="2283094"/>
    <lineage>
        <taxon>Bacteria</taxon>
        <taxon>Pseudomonadati</taxon>
        <taxon>Acidobacteriota</taxon>
        <taxon>Blastocatellia</taxon>
        <taxon>Blastocatellales</taxon>
        <taxon>Pyrinomonadaceae</taxon>
        <taxon>environmental samples</taxon>
    </lineage>
</organism>
<reference evidence="3" key="1">
    <citation type="submission" date="2020-02" db="EMBL/GenBank/DDBJ databases">
        <authorList>
            <person name="Meier V. D."/>
        </authorList>
    </citation>
    <scope>NUCLEOTIDE SEQUENCE</scope>
    <source>
        <strain evidence="3">AVDCRST_MAG74</strain>
    </source>
</reference>
<dbReference type="PROSITE" id="PS50234">
    <property type="entry name" value="VWFA"/>
    <property type="match status" value="1"/>
</dbReference>
<accession>A0A6J4P345</accession>
<proteinExistence type="predicted"/>
<feature type="region of interest" description="Disordered" evidence="1">
    <location>
        <begin position="201"/>
        <end position="271"/>
    </location>
</feature>
<feature type="domain" description="VWFA" evidence="2">
    <location>
        <begin position="15"/>
        <end position="188"/>
    </location>
</feature>
<dbReference type="InterPro" id="IPR002035">
    <property type="entry name" value="VWF_A"/>
</dbReference>
<dbReference type="InterPro" id="IPR036465">
    <property type="entry name" value="vWFA_dom_sf"/>
</dbReference>
<protein>
    <recommendedName>
        <fullName evidence="2">VWFA domain-containing protein</fullName>
    </recommendedName>
</protein>
<evidence type="ECO:0000256" key="1">
    <source>
        <dbReference type="SAM" id="MobiDB-lite"/>
    </source>
</evidence>
<evidence type="ECO:0000313" key="3">
    <source>
        <dbReference type="EMBL" id="CAA9399650.1"/>
    </source>
</evidence>
<gene>
    <name evidence="3" type="ORF">AVDCRST_MAG74-1580</name>
</gene>
<feature type="compositionally biased region" description="Polar residues" evidence="1">
    <location>
        <begin position="262"/>
        <end position="271"/>
    </location>
</feature>
<dbReference type="SUPFAM" id="SSF53300">
    <property type="entry name" value="vWA-like"/>
    <property type="match status" value="1"/>
</dbReference>